<proteinExistence type="predicted"/>
<organism evidence="1">
    <name type="scientific">Myoviridae sp. ctHMa1</name>
    <dbReference type="NCBI Taxonomy" id="2827671"/>
    <lineage>
        <taxon>Viruses</taxon>
        <taxon>Duplodnaviria</taxon>
        <taxon>Heunggongvirae</taxon>
        <taxon>Uroviricota</taxon>
        <taxon>Caudoviricetes</taxon>
    </lineage>
</organism>
<accession>A0A8S5SGX4</accession>
<name>A0A8S5SGX4_9CAUD</name>
<reference evidence="1" key="1">
    <citation type="journal article" date="2021" name="Proc. Natl. Acad. Sci. U.S.A.">
        <title>A Catalog of Tens of Thousands of Viruses from Human Metagenomes Reveals Hidden Associations with Chronic Diseases.</title>
        <authorList>
            <person name="Tisza M.J."/>
            <person name="Buck C.B."/>
        </authorList>
    </citation>
    <scope>NUCLEOTIDE SEQUENCE</scope>
    <source>
        <strain evidence="1">CtHMa1</strain>
    </source>
</reference>
<sequence>MWLLTPGGTTARPFSINFRTTTKMFPVILHRRRLKHRYIRPYGFW</sequence>
<protein>
    <submittedName>
        <fullName evidence="1">Uncharacterized protein</fullName>
    </submittedName>
</protein>
<dbReference type="EMBL" id="BK032590">
    <property type="protein sequence ID" value="DAF49911.1"/>
    <property type="molecule type" value="Genomic_DNA"/>
</dbReference>
<evidence type="ECO:0000313" key="1">
    <source>
        <dbReference type="EMBL" id="DAF49911.1"/>
    </source>
</evidence>